<dbReference type="Proteomes" id="UP000607397">
    <property type="component" value="Unassembled WGS sequence"/>
</dbReference>
<evidence type="ECO:0000313" key="7">
    <source>
        <dbReference type="EMBL" id="NCJ07785.1"/>
    </source>
</evidence>
<dbReference type="InterPro" id="IPR023635">
    <property type="entry name" value="Peptide_deformylase"/>
</dbReference>
<dbReference type="PANTHER" id="PTHR10458:SF22">
    <property type="entry name" value="PEPTIDE DEFORMYLASE"/>
    <property type="match status" value="1"/>
</dbReference>
<organism evidence="7 8">
    <name type="scientific">Petrachloros mirabilis ULC683</name>
    <dbReference type="NCBI Taxonomy" id="2781853"/>
    <lineage>
        <taxon>Bacteria</taxon>
        <taxon>Bacillati</taxon>
        <taxon>Cyanobacteriota</taxon>
        <taxon>Cyanophyceae</taxon>
        <taxon>Synechococcales</taxon>
        <taxon>Petrachlorosaceae</taxon>
        <taxon>Petrachloros</taxon>
        <taxon>Petrachloros mirabilis</taxon>
    </lineage>
</organism>
<feature type="active site" evidence="6">
    <location>
        <position position="150"/>
    </location>
</feature>
<dbReference type="PIRSF" id="PIRSF004749">
    <property type="entry name" value="Pep_def"/>
    <property type="match status" value="1"/>
</dbReference>
<evidence type="ECO:0000256" key="4">
    <source>
        <dbReference type="ARBA" id="ARBA00022917"/>
    </source>
</evidence>
<comment type="cofactor">
    <cofactor evidence="6">
        <name>Fe(2+)</name>
        <dbReference type="ChEBI" id="CHEBI:29033"/>
    </cofactor>
    <text evidence="6">Binds 1 Fe(2+) ion.</text>
</comment>
<dbReference type="CDD" id="cd00487">
    <property type="entry name" value="Pep_deformylase"/>
    <property type="match status" value="1"/>
</dbReference>
<dbReference type="NCBIfam" id="NF001159">
    <property type="entry name" value="PRK00150.1-3"/>
    <property type="match status" value="1"/>
</dbReference>
<comment type="function">
    <text evidence="6">Removes the formyl group from the N-terminal Met of newly synthesized proteins. Requires at least a dipeptide for an efficient rate of reaction. N-terminal L-methionine is a prerequisite for activity but the enzyme has broad specificity at other positions.</text>
</comment>
<sequence length="189" mass="20946">MTSNLTVTKAKLKHPPLDIHLLGDRVLRQPAKRVAQVNDEIRQLIRDMLGTMYSADGIGLAAPQVAVHKQVLVVDIEPEEAANRPLVLINPKIRQVGKDITIGQEGCLSIPNIFLDVKRPDLVEVAYKDEQGRPQTLKASGMLSRVIQHEIDHLSGVLFVDRVENAFLLNRELAKHGFSRQAVKAMSAV</sequence>
<keyword evidence="5 6" id="KW-0408">Iron</keyword>
<evidence type="ECO:0000313" key="8">
    <source>
        <dbReference type="Proteomes" id="UP000607397"/>
    </source>
</evidence>
<protein>
    <recommendedName>
        <fullName evidence="6">Peptide deformylase</fullName>
        <shortName evidence="6">PDF</shortName>
        <ecNumber evidence="6">3.5.1.88</ecNumber>
    </recommendedName>
    <alternativeName>
        <fullName evidence="6">Polypeptide deformylase</fullName>
    </alternativeName>
</protein>
<dbReference type="Gene3D" id="3.90.45.10">
    <property type="entry name" value="Peptide deformylase"/>
    <property type="match status" value="1"/>
</dbReference>
<feature type="binding site" evidence="6">
    <location>
        <position position="107"/>
    </location>
    <ligand>
        <name>Fe cation</name>
        <dbReference type="ChEBI" id="CHEBI:24875"/>
    </ligand>
</feature>
<feature type="binding site" evidence="6">
    <location>
        <position position="153"/>
    </location>
    <ligand>
        <name>Fe cation</name>
        <dbReference type="ChEBI" id="CHEBI:24875"/>
    </ligand>
</feature>
<dbReference type="EMBL" id="WVIC01000033">
    <property type="protein sequence ID" value="NCJ07785.1"/>
    <property type="molecule type" value="Genomic_DNA"/>
</dbReference>
<gene>
    <name evidence="6 7" type="primary">def</name>
    <name evidence="7" type="ORF">GS597_14955</name>
</gene>
<dbReference type="GO" id="GO:0006412">
    <property type="term" value="P:translation"/>
    <property type="evidence" value="ECO:0007669"/>
    <property type="project" value="UniProtKB-UniRule"/>
</dbReference>
<feature type="binding site" evidence="6">
    <location>
        <position position="149"/>
    </location>
    <ligand>
        <name>Fe cation</name>
        <dbReference type="ChEBI" id="CHEBI:24875"/>
    </ligand>
</feature>
<dbReference type="RefSeq" id="WP_161826265.1">
    <property type="nucleotide sequence ID" value="NZ_WVIC01000033.1"/>
</dbReference>
<proteinExistence type="inferred from homology"/>
<evidence type="ECO:0000256" key="2">
    <source>
        <dbReference type="ARBA" id="ARBA00022723"/>
    </source>
</evidence>
<accession>A0A8K1ZYR9</accession>
<dbReference type="AlphaFoldDB" id="A0A8K1ZYR9"/>
<dbReference type="HAMAP" id="MF_00163">
    <property type="entry name" value="Pep_deformylase"/>
    <property type="match status" value="1"/>
</dbReference>
<keyword evidence="4 6" id="KW-0648">Protein biosynthesis</keyword>
<evidence type="ECO:0000256" key="6">
    <source>
        <dbReference type="HAMAP-Rule" id="MF_00163"/>
    </source>
</evidence>
<evidence type="ECO:0000256" key="1">
    <source>
        <dbReference type="ARBA" id="ARBA00010759"/>
    </source>
</evidence>
<keyword evidence="3 6" id="KW-0378">Hydrolase</keyword>
<keyword evidence="8" id="KW-1185">Reference proteome</keyword>
<name>A0A8K1ZYR9_9CYAN</name>
<keyword evidence="2 6" id="KW-0479">Metal-binding</keyword>
<comment type="catalytic activity">
    <reaction evidence="6">
        <text>N-terminal N-formyl-L-methionyl-[peptide] + H2O = N-terminal L-methionyl-[peptide] + formate</text>
        <dbReference type="Rhea" id="RHEA:24420"/>
        <dbReference type="Rhea" id="RHEA-COMP:10639"/>
        <dbReference type="Rhea" id="RHEA-COMP:10640"/>
        <dbReference type="ChEBI" id="CHEBI:15377"/>
        <dbReference type="ChEBI" id="CHEBI:15740"/>
        <dbReference type="ChEBI" id="CHEBI:49298"/>
        <dbReference type="ChEBI" id="CHEBI:64731"/>
        <dbReference type="EC" id="3.5.1.88"/>
    </reaction>
</comment>
<evidence type="ECO:0000256" key="3">
    <source>
        <dbReference type="ARBA" id="ARBA00022801"/>
    </source>
</evidence>
<dbReference type="SUPFAM" id="SSF56420">
    <property type="entry name" value="Peptide deformylase"/>
    <property type="match status" value="1"/>
</dbReference>
<dbReference type="FunFam" id="3.90.45.10:FF:000005">
    <property type="entry name" value="Peptide deformylase"/>
    <property type="match status" value="1"/>
</dbReference>
<dbReference type="EC" id="3.5.1.88" evidence="6"/>
<dbReference type="PANTHER" id="PTHR10458">
    <property type="entry name" value="PEPTIDE DEFORMYLASE"/>
    <property type="match status" value="1"/>
</dbReference>
<dbReference type="NCBIfam" id="TIGR00079">
    <property type="entry name" value="pept_deformyl"/>
    <property type="match status" value="1"/>
</dbReference>
<evidence type="ECO:0000256" key="5">
    <source>
        <dbReference type="ARBA" id="ARBA00023004"/>
    </source>
</evidence>
<comment type="similarity">
    <text evidence="1 6">Belongs to the polypeptide deformylase family.</text>
</comment>
<dbReference type="InterPro" id="IPR036821">
    <property type="entry name" value="Peptide_deformylase_sf"/>
</dbReference>
<dbReference type="Pfam" id="PF01327">
    <property type="entry name" value="Pep_deformylase"/>
    <property type="match status" value="1"/>
</dbReference>
<dbReference type="GO" id="GO:0046872">
    <property type="term" value="F:metal ion binding"/>
    <property type="evidence" value="ECO:0007669"/>
    <property type="project" value="UniProtKB-KW"/>
</dbReference>
<dbReference type="GO" id="GO:0042586">
    <property type="term" value="F:peptide deformylase activity"/>
    <property type="evidence" value="ECO:0007669"/>
    <property type="project" value="UniProtKB-UniRule"/>
</dbReference>
<dbReference type="PRINTS" id="PR01576">
    <property type="entry name" value="PDEFORMYLASE"/>
</dbReference>
<comment type="caution">
    <text evidence="7">The sequence shown here is derived from an EMBL/GenBank/DDBJ whole genome shotgun (WGS) entry which is preliminary data.</text>
</comment>
<reference evidence="7" key="1">
    <citation type="submission" date="2019-12" db="EMBL/GenBank/DDBJ databases">
        <title>High-Quality draft genome sequences of three cyanobacteria isolated from the limestone walls of the Old Cathedral of Coimbra.</title>
        <authorList>
            <person name="Tiago I."/>
            <person name="Soares F."/>
            <person name="Portugal A."/>
        </authorList>
    </citation>
    <scope>NUCLEOTIDE SEQUENCE [LARGE SCALE GENOMIC DNA]</scope>
    <source>
        <strain evidence="7">C</strain>
    </source>
</reference>